<protein>
    <submittedName>
        <fullName evidence="2">Uncharacterized protein</fullName>
    </submittedName>
</protein>
<dbReference type="Proteomes" id="UP001066276">
    <property type="component" value="Chromosome 2_1"/>
</dbReference>
<reference evidence="2" key="1">
    <citation type="journal article" date="2022" name="bioRxiv">
        <title>Sequencing and chromosome-scale assembly of the giantPleurodeles waltlgenome.</title>
        <authorList>
            <person name="Brown T."/>
            <person name="Elewa A."/>
            <person name="Iarovenko S."/>
            <person name="Subramanian E."/>
            <person name="Araus A.J."/>
            <person name="Petzold A."/>
            <person name="Susuki M."/>
            <person name="Suzuki K.-i.T."/>
            <person name="Hayashi T."/>
            <person name="Toyoda A."/>
            <person name="Oliveira C."/>
            <person name="Osipova E."/>
            <person name="Leigh N.D."/>
            <person name="Simon A."/>
            <person name="Yun M.H."/>
        </authorList>
    </citation>
    <scope>NUCLEOTIDE SEQUENCE</scope>
    <source>
        <strain evidence="2">20211129_DDA</strain>
        <tissue evidence="2">Liver</tissue>
    </source>
</reference>
<feature type="compositionally biased region" description="Basic residues" evidence="1">
    <location>
        <begin position="126"/>
        <end position="140"/>
    </location>
</feature>
<keyword evidence="3" id="KW-1185">Reference proteome</keyword>
<dbReference type="EMBL" id="JANPWB010000003">
    <property type="protein sequence ID" value="KAJ1198192.1"/>
    <property type="molecule type" value="Genomic_DNA"/>
</dbReference>
<evidence type="ECO:0000313" key="3">
    <source>
        <dbReference type="Proteomes" id="UP001066276"/>
    </source>
</evidence>
<proteinExistence type="predicted"/>
<evidence type="ECO:0000256" key="1">
    <source>
        <dbReference type="SAM" id="MobiDB-lite"/>
    </source>
</evidence>
<sequence>MGVTVKRGLPLLMEGYQRLETVLHPNRGEFCETLGRPEKVARKQNGDRVLRSAHGRPENERKPLSKRSNRSPKPSPKKCNREPVLHPIRGEFCETLGRPEKVARKQNGDRVLRSAHGRPENERKPLSKRSNRSPKPSPKKCNREPGE</sequence>
<feature type="region of interest" description="Disordered" evidence="1">
    <location>
        <begin position="34"/>
        <end position="147"/>
    </location>
</feature>
<feature type="compositionally biased region" description="Basic and acidic residues" evidence="1">
    <location>
        <begin position="34"/>
        <end position="63"/>
    </location>
</feature>
<organism evidence="2 3">
    <name type="scientific">Pleurodeles waltl</name>
    <name type="common">Iberian ribbed newt</name>
    <dbReference type="NCBI Taxonomy" id="8319"/>
    <lineage>
        <taxon>Eukaryota</taxon>
        <taxon>Metazoa</taxon>
        <taxon>Chordata</taxon>
        <taxon>Craniata</taxon>
        <taxon>Vertebrata</taxon>
        <taxon>Euteleostomi</taxon>
        <taxon>Amphibia</taxon>
        <taxon>Batrachia</taxon>
        <taxon>Caudata</taxon>
        <taxon>Salamandroidea</taxon>
        <taxon>Salamandridae</taxon>
        <taxon>Pleurodelinae</taxon>
        <taxon>Pleurodeles</taxon>
    </lineage>
</organism>
<accession>A0AAV7VBQ9</accession>
<feature type="compositionally biased region" description="Basic and acidic residues" evidence="1">
    <location>
        <begin position="79"/>
        <end position="125"/>
    </location>
</feature>
<gene>
    <name evidence="2" type="ORF">NDU88_002036</name>
</gene>
<comment type="caution">
    <text evidence="2">The sequence shown here is derived from an EMBL/GenBank/DDBJ whole genome shotgun (WGS) entry which is preliminary data.</text>
</comment>
<evidence type="ECO:0000313" key="2">
    <source>
        <dbReference type="EMBL" id="KAJ1198192.1"/>
    </source>
</evidence>
<dbReference type="AlphaFoldDB" id="A0AAV7VBQ9"/>
<name>A0AAV7VBQ9_PLEWA</name>
<feature type="compositionally biased region" description="Basic residues" evidence="1">
    <location>
        <begin position="64"/>
        <end position="78"/>
    </location>
</feature>